<dbReference type="SUPFAM" id="SSF54427">
    <property type="entry name" value="NTF2-like"/>
    <property type="match status" value="1"/>
</dbReference>
<dbReference type="EMBL" id="JBHRZI010000005">
    <property type="protein sequence ID" value="MFC3890687.1"/>
    <property type="molecule type" value="Genomic_DNA"/>
</dbReference>
<dbReference type="Pfam" id="PF12680">
    <property type="entry name" value="SnoaL_2"/>
    <property type="match status" value="1"/>
</dbReference>
<name>A0ABV8BKP7_9PSEU</name>
<organism evidence="2 3">
    <name type="scientific">Lentzea rhizosphaerae</name>
    <dbReference type="NCBI Taxonomy" id="2041025"/>
    <lineage>
        <taxon>Bacteria</taxon>
        <taxon>Bacillati</taxon>
        <taxon>Actinomycetota</taxon>
        <taxon>Actinomycetes</taxon>
        <taxon>Pseudonocardiales</taxon>
        <taxon>Pseudonocardiaceae</taxon>
        <taxon>Lentzea</taxon>
    </lineage>
</organism>
<evidence type="ECO:0000313" key="3">
    <source>
        <dbReference type="Proteomes" id="UP001595690"/>
    </source>
</evidence>
<reference evidence="3" key="1">
    <citation type="journal article" date="2019" name="Int. J. Syst. Evol. Microbiol.">
        <title>The Global Catalogue of Microorganisms (GCM) 10K type strain sequencing project: providing services to taxonomists for standard genome sequencing and annotation.</title>
        <authorList>
            <consortium name="The Broad Institute Genomics Platform"/>
            <consortium name="The Broad Institute Genome Sequencing Center for Infectious Disease"/>
            <person name="Wu L."/>
            <person name="Ma J."/>
        </authorList>
    </citation>
    <scope>NUCLEOTIDE SEQUENCE [LARGE SCALE GENOMIC DNA]</scope>
    <source>
        <strain evidence="3">CGMCC 4.7405</strain>
    </source>
</reference>
<dbReference type="Proteomes" id="UP001595690">
    <property type="component" value="Unassembled WGS sequence"/>
</dbReference>
<evidence type="ECO:0000313" key="2">
    <source>
        <dbReference type="EMBL" id="MFC3890687.1"/>
    </source>
</evidence>
<comment type="caution">
    <text evidence="2">The sequence shown here is derived from an EMBL/GenBank/DDBJ whole genome shotgun (WGS) entry which is preliminary data.</text>
</comment>
<gene>
    <name evidence="2" type="ORF">ACFOWZ_04325</name>
</gene>
<dbReference type="Gene3D" id="3.10.450.50">
    <property type="match status" value="1"/>
</dbReference>
<dbReference type="InterPro" id="IPR032710">
    <property type="entry name" value="NTF2-like_dom_sf"/>
</dbReference>
<evidence type="ECO:0000259" key="1">
    <source>
        <dbReference type="Pfam" id="PF12680"/>
    </source>
</evidence>
<accession>A0ABV8BKP7</accession>
<protein>
    <submittedName>
        <fullName evidence="2">YybH family protein</fullName>
    </submittedName>
</protein>
<feature type="domain" description="SnoaL-like" evidence="1">
    <location>
        <begin position="38"/>
        <end position="141"/>
    </location>
</feature>
<dbReference type="InterPro" id="IPR037401">
    <property type="entry name" value="SnoaL-like"/>
</dbReference>
<keyword evidence="3" id="KW-1185">Reference proteome</keyword>
<dbReference type="RefSeq" id="WP_382368985.1">
    <property type="nucleotide sequence ID" value="NZ_JBHRZI010000005.1"/>
</dbReference>
<proteinExistence type="predicted"/>
<sequence length="151" mass="16283">MATFAVQRSGTAAPTDEWTREMTNQAIAPVTDPLTMTETYVRGSNAGDIDGVLSLYADGAISVWEPGNPVSDALHDEVVRAHLERNPDMKATVRESYVTGDTALLVVDWTIDIPAGGGQPAESHQGIGLDVLRKGEDGRWRYVIDNPFGEA</sequence>